<dbReference type="GO" id="GO:0051536">
    <property type="term" value="F:iron-sulfur cluster binding"/>
    <property type="evidence" value="ECO:0007669"/>
    <property type="project" value="UniProtKB-KW"/>
</dbReference>
<gene>
    <name evidence="9" type="ORF">CSA55_02085</name>
</gene>
<dbReference type="Gene3D" id="3.30.2070.10">
    <property type="entry name" value="Formate dehydrogenase/DMSO reductase"/>
    <property type="match status" value="1"/>
</dbReference>
<keyword evidence="7" id="KW-0411">Iron-sulfur</keyword>
<keyword evidence="3" id="KW-0500">Molybdenum</keyword>
<dbReference type="InterPro" id="IPR009010">
    <property type="entry name" value="Asp_de-COase-like_dom_sf"/>
</dbReference>
<dbReference type="Gene3D" id="3.40.50.740">
    <property type="match status" value="1"/>
</dbReference>
<dbReference type="Proteomes" id="UP000230914">
    <property type="component" value="Unassembled WGS sequence"/>
</dbReference>
<evidence type="ECO:0000256" key="3">
    <source>
        <dbReference type="ARBA" id="ARBA00022505"/>
    </source>
</evidence>
<dbReference type="InterPro" id="IPR006657">
    <property type="entry name" value="MoPterin_dinucl-bd_dom"/>
</dbReference>
<dbReference type="PROSITE" id="PS00490">
    <property type="entry name" value="MOLYBDOPTERIN_PROK_2"/>
    <property type="match status" value="1"/>
</dbReference>
<evidence type="ECO:0000256" key="6">
    <source>
        <dbReference type="ARBA" id="ARBA00023004"/>
    </source>
</evidence>
<dbReference type="SMART" id="SM00926">
    <property type="entry name" value="Molybdop_Fe4S4"/>
    <property type="match status" value="1"/>
</dbReference>
<dbReference type="AlphaFoldDB" id="A0A2G6KD45"/>
<dbReference type="Gene3D" id="3.40.228.10">
    <property type="entry name" value="Dimethylsulfoxide Reductase, domain 2"/>
    <property type="match status" value="1"/>
</dbReference>
<dbReference type="SUPFAM" id="SSF53706">
    <property type="entry name" value="Formate dehydrogenase/DMSO reductase, domains 1-3"/>
    <property type="match status" value="1"/>
</dbReference>
<dbReference type="GO" id="GO:0043546">
    <property type="term" value="F:molybdopterin cofactor binding"/>
    <property type="evidence" value="ECO:0007669"/>
    <property type="project" value="InterPro"/>
</dbReference>
<keyword evidence="6" id="KW-0408">Iron</keyword>
<protein>
    <submittedName>
        <fullName evidence="9">Molybdopterin oxidoreductase</fullName>
    </submittedName>
</protein>
<organism evidence="9 10">
    <name type="scientific">Ilumatobacter coccineus</name>
    <dbReference type="NCBI Taxonomy" id="467094"/>
    <lineage>
        <taxon>Bacteria</taxon>
        <taxon>Bacillati</taxon>
        <taxon>Actinomycetota</taxon>
        <taxon>Acidimicrobiia</taxon>
        <taxon>Acidimicrobiales</taxon>
        <taxon>Ilumatobacteraceae</taxon>
        <taxon>Ilumatobacter</taxon>
    </lineage>
</organism>
<reference evidence="9 10" key="1">
    <citation type="submission" date="2017-10" db="EMBL/GenBank/DDBJ databases">
        <title>Novel microbial diversity and functional potential in the marine mammal oral microbiome.</title>
        <authorList>
            <person name="Dudek N.K."/>
            <person name="Sun C.L."/>
            <person name="Burstein D."/>
            <person name="Kantor R.S."/>
            <person name="Aliaga Goltsman D.S."/>
            <person name="Bik E.M."/>
            <person name="Thomas B.C."/>
            <person name="Banfield J.F."/>
            <person name="Relman D.A."/>
        </authorList>
    </citation>
    <scope>NUCLEOTIDE SEQUENCE [LARGE SCALE GENOMIC DNA]</scope>
    <source>
        <strain evidence="9">DOLJORAL78_61_10</strain>
    </source>
</reference>
<dbReference type="Gene3D" id="2.20.25.90">
    <property type="entry name" value="ADC-like domains"/>
    <property type="match status" value="1"/>
</dbReference>
<dbReference type="Pfam" id="PF04879">
    <property type="entry name" value="Molybdop_Fe4S4"/>
    <property type="match status" value="1"/>
</dbReference>
<accession>A0A2G6KD45</accession>
<dbReference type="GO" id="GO:0046872">
    <property type="term" value="F:metal ion binding"/>
    <property type="evidence" value="ECO:0007669"/>
    <property type="project" value="UniProtKB-KW"/>
</dbReference>
<dbReference type="Pfam" id="PF00384">
    <property type="entry name" value="Molybdopterin"/>
    <property type="match status" value="1"/>
</dbReference>
<comment type="cofactor">
    <cofactor evidence="1">
        <name>Mo-bis(molybdopterin guanine dinucleotide)</name>
        <dbReference type="ChEBI" id="CHEBI:60539"/>
    </cofactor>
</comment>
<evidence type="ECO:0000256" key="4">
    <source>
        <dbReference type="ARBA" id="ARBA00022723"/>
    </source>
</evidence>
<evidence type="ECO:0000313" key="10">
    <source>
        <dbReference type="Proteomes" id="UP000230914"/>
    </source>
</evidence>
<dbReference type="EMBL" id="PDSL01000034">
    <property type="protein sequence ID" value="PIE33300.1"/>
    <property type="molecule type" value="Genomic_DNA"/>
</dbReference>
<dbReference type="InterPro" id="IPR050612">
    <property type="entry name" value="Prok_Mopterin_Oxidored"/>
</dbReference>
<dbReference type="CDD" id="cd02766">
    <property type="entry name" value="MopB_3"/>
    <property type="match status" value="1"/>
</dbReference>
<dbReference type="GO" id="GO:0016491">
    <property type="term" value="F:oxidoreductase activity"/>
    <property type="evidence" value="ECO:0007669"/>
    <property type="project" value="UniProtKB-KW"/>
</dbReference>
<feature type="domain" description="4Fe-4S Mo/W bis-MGD-type" evidence="8">
    <location>
        <begin position="2"/>
        <end position="63"/>
    </location>
</feature>
<name>A0A2G6KD45_9ACTN</name>
<dbReference type="PROSITE" id="PS51669">
    <property type="entry name" value="4FE4S_MOW_BIS_MGD"/>
    <property type="match status" value="1"/>
</dbReference>
<dbReference type="Gene3D" id="2.40.40.20">
    <property type="match status" value="1"/>
</dbReference>
<sequence>MSRVVQGVCPHDCPDSCGWTVTVDDTPDGPRAVAVRGNPDHPYSAGELCPKVNRYLDRVYSPDRVLHPLKRVGPKGAGRFEPISWDDALDEIASRLHALIDAHGGEAILPFSSAGNQSTLALAGISARFFHRLGASRLSHTICGATVGAGIEMTNGSRLSGDPLDLEHSRLIIVWATNTRLTNRHLWPTIERARSRGARLIVIDPIRTLTADAIDPERGDLFIQPRPGTDTALILAMIQVIIAEGLWDRDWVRDHTTGFEELCDAVADWTPQRASAECGVDAATITRLARDYATTSPAAIRTLIGGEHHENGAMFARTLACLPALTGAWKRRGGGLFFSVGTWHGRLVDGEALERGDLGPTPEPRIFNMGRLGEALLDADPPIRALIVWNANPAVIVPDANRVRDGLGRDDLFTVVHDQFLTDTARYADIVLPATTQIEATDVVTPWGHLWLGWNEAAIPPRGEAVSNPTLFRRLSRAMGLTDPCLFDDDDTLLAAAFPTVDLAALRQTGWVKVPTDSSDAPWRDGEVPTPSGMIEFASTALDAIGQPRIPTYVRPVEGPFGPDADRFPLQLMTPKQHLRFLNSSYAQLPSHGGASGGPVIELDPADAATYGLSNGDRARVYNRRASLELTVAITDRLRPGLAAIPWGWWRDHHPDGQVANSLTNATLTDWGGGVAYSDTLVAVEPAKV</sequence>
<dbReference type="InterPro" id="IPR006655">
    <property type="entry name" value="Mopterin_OxRdtase_prok_CS"/>
</dbReference>
<dbReference type="SUPFAM" id="SSF50692">
    <property type="entry name" value="ADC-like"/>
    <property type="match status" value="1"/>
</dbReference>
<evidence type="ECO:0000256" key="5">
    <source>
        <dbReference type="ARBA" id="ARBA00023002"/>
    </source>
</evidence>
<evidence type="ECO:0000313" key="9">
    <source>
        <dbReference type="EMBL" id="PIE33300.1"/>
    </source>
</evidence>
<proteinExistence type="inferred from homology"/>
<dbReference type="Pfam" id="PF01568">
    <property type="entry name" value="Molydop_binding"/>
    <property type="match status" value="1"/>
</dbReference>
<keyword evidence="5" id="KW-0560">Oxidoreductase</keyword>
<dbReference type="PANTHER" id="PTHR43742:SF6">
    <property type="entry name" value="OXIDOREDUCTASE YYAE-RELATED"/>
    <property type="match status" value="1"/>
</dbReference>
<keyword evidence="4" id="KW-0479">Metal-binding</keyword>
<dbReference type="InterPro" id="IPR006656">
    <property type="entry name" value="Mopterin_OxRdtase"/>
</dbReference>
<evidence type="ECO:0000256" key="7">
    <source>
        <dbReference type="ARBA" id="ARBA00023014"/>
    </source>
</evidence>
<dbReference type="InterPro" id="IPR006963">
    <property type="entry name" value="Mopterin_OxRdtase_4Fe-4S_dom"/>
</dbReference>
<comment type="caution">
    <text evidence="9">The sequence shown here is derived from an EMBL/GenBank/DDBJ whole genome shotgun (WGS) entry which is preliminary data.</text>
</comment>
<comment type="similarity">
    <text evidence="2">Belongs to the prokaryotic molybdopterin-containing oxidoreductase family.</text>
</comment>
<dbReference type="PANTHER" id="PTHR43742">
    <property type="entry name" value="TRIMETHYLAMINE-N-OXIDE REDUCTASE"/>
    <property type="match status" value="1"/>
</dbReference>
<evidence type="ECO:0000256" key="2">
    <source>
        <dbReference type="ARBA" id="ARBA00010312"/>
    </source>
</evidence>
<evidence type="ECO:0000256" key="1">
    <source>
        <dbReference type="ARBA" id="ARBA00001942"/>
    </source>
</evidence>
<evidence type="ECO:0000259" key="8">
    <source>
        <dbReference type="PROSITE" id="PS51669"/>
    </source>
</evidence>